<accession>A0A0G1QGL1</accession>
<dbReference type="Gene3D" id="3.40.600.30">
    <property type="match status" value="1"/>
</dbReference>
<proteinExistence type="predicted"/>
<reference evidence="1 2" key="1">
    <citation type="journal article" date="2015" name="Nature">
        <title>rRNA introns, odd ribosomes, and small enigmatic genomes across a large radiation of phyla.</title>
        <authorList>
            <person name="Brown C.T."/>
            <person name="Hug L.A."/>
            <person name="Thomas B.C."/>
            <person name="Sharon I."/>
            <person name="Castelle C.J."/>
            <person name="Singh A."/>
            <person name="Wilkins M.J."/>
            <person name="Williams K.H."/>
            <person name="Banfield J.F."/>
        </authorList>
    </citation>
    <scope>NUCLEOTIDE SEQUENCE [LARGE SCALE GENOMIC DNA]</scope>
</reference>
<evidence type="ECO:0000313" key="2">
    <source>
        <dbReference type="Proteomes" id="UP000034487"/>
    </source>
</evidence>
<sequence>MSSYLEQLFDDKNIIARVKDRMPKMFQLAELESSRAGKIGMEVGTARERIIAALLMYKYGEENVGSDLPITESEADVSLFSEKISIKTITGNLSGVKLAWTVDKQKAREFFDKYYPDIDMLLTQIIWGSTGGFIYIPKIVQQDVYKKLGKNKYFKLPKAKTNPRGVELTKRALELMVNDKRSNKIDILWTRGELSYNAYDRWIELWKE</sequence>
<comment type="caution">
    <text evidence="1">The sequence shown here is derived from an EMBL/GenBank/DDBJ whole genome shotgun (WGS) entry which is preliminary data.</text>
</comment>
<evidence type="ECO:0008006" key="3">
    <source>
        <dbReference type="Google" id="ProtNLM"/>
    </source>
</evidence>
<name>A0A0G1QGL1_9BACT</name>
<dbReference type="InterPro" id="IPR029128">
    <property type="entry name" value="ThaI"/>
</dbReference>
<dbReference type="InterPro" id="IPR038374">
    <property type="entry name" value="ThaI_sf"/>
</dbReference>
<dbReference type="AlphaFoldDB" id="A0A0G1QGL1"/>
<dbReference type="EMBL" id="LCMV01000011">
    <property type="protein sequence ID" value="KKU44096.1"/>
    <property type="molecule type" value="Genomic_DNA"/>
</dbReference>
<gene>
    <name evidence="1" type="ORF">UX60_C0011G0026</name>
</gene>
<organism evidence="1 2">
    <name type="scientific">Berkelbacteria bacterium GW2011_GWA2_46_7</name>
    <dbReference type="NCBI Taxonomy" id="1618335"/>
    <lineage>
        <taxon>Bacteria</taxon>
        <taxon>Candidatus Berkelbacteria</taxon>
    </lineage>
</organism>
<dbReference type="CDD" id="cd22361">
    <property type="entry name" value="ThaI-like"/>
    <property type="match status" value="1"/>
</dbReference>
<dbReference type="Pfam" id="PF15514">
    <property type="entry name" value="ThaI"/>
    <property type="match status" value="1"/>
</dbReference>
<protein>
    <recommendedName>
        <fullName evidence="3">Type II restriction endonuclease subunit R</fullName>
    </recommendedName>
</protein>
<dbReference type="Proteomes" id="UP000034487">
    <property type="component" value="Unassembled WGS sequence"/>
</dbReference>
<evidence type="ECO:0000313" key="1">
    <source>
        <dbReference type="EMBL" id="KKU44096.1"/>
    </source>
</evidence>